<protein>
    <submittedName>
        <fullName evidence="2">Protein-arginine deiminase type-1</fullName>
    </submittedName>
</protein>
<comment type="caution">
    <text evidence="2">The sequence shown here is derived from an EMBL/GenBank/DDBJ whole genome shotgun (WGS) entry which is preliminary data.</text>
</comment>
<dbReference type="InterPro" id="IPR036556">
    <property type="entry name" value="PAD_central_sf"/>
</dbReference>
<dbReference type="InterPro" id="IPR038685">
    <property type="entry name" value="PAD_N_sf"/>
</dbReference>
<dbReference type="PANTHER" id="PTHR10837:SF11">
    <property type="entry name" value="PROTEIN-ARGININE DEIMINASE TYPE-1"/>
    <property type="match status" value="1"/>
</dbReference>
<accession>A0ABQ9V9Z8</accession>
<dbReference type="InterPro" id="IPR004303">
    <property type="entry name" value="PAD"/>
</dbReference>
<dbReference type="PANTHER" id="PTHR10837">
    <property type="entry name" value="PEPTIDYLARGININE DEIMINASE"/>
    <property type="match status" value="1"/>
</dbReference>
<evidence type="ECO:0000313" key="2">
    <source>
        <dbReference type="EMBL" id="KAK2106032.1"/>
    </source>
</evidence>
<organism evidence="2 3">
    <name type="scientific">Saguinus oedipus</name>
    <name type="common">Cotton-top tamarin</name>
    <name type="synonym">Oedipomidas oedipus</name>
    <dbReference type="NCBI Taxonomy" id="9490"/>
    <lineage>
        <taxon>Eukaryota</taxon>
        <taxon>Metazoa</taxon>
        <taxon>Chordata</taxon>
        <taxon>Craniata</taxon>
        <taxon>Vertebrata</taxon>
        <taxon>Euteleostomi</taxon>
        <taxon>Mammalia</taxon>
        <taxon>Eutheria</taxon>
        <taxon>Euarchontoglires</taxon>
        <taxon>Primates</taxon>
        <taxon>Haplorrhini</taxon>
        <taxon>Platyrrhini</taxon>
        <taxon>Cebidae</taxon>
        <taxon>Callitrichinae</taxon>
        <taxon>Saguinus</taxon>
    </lineage>
</organism>
<keyword evidence="3" id="KW-1185">Reference proteome</keyword>
<sequence>MCPPLPLPSPSLKVVAVWAEDCVPQVKVSYFGEQEGRALGHSVLYLTGVDISLDVDTGRTGKVERSRGDKTIWRWGPEGYGAILMVNCDRDNHRSTEPDLTHSQLTSLAGE</sequence>
<proteinExistence type="predicted"/>
<dbReference type="Gene3D" id="2.60.40.1700">
    <property type="entry name" value="Protein-arginine deiminase, central domain"/>
    <property type="match status" value="1"/>
</dbReference>
<reference evidence="2 3" key="1">
    <citation type="submission" date="2023-05" db="EMBL/GenBank/DDBJ databases">
        <title>B98-5 Cell Line De Novo Hybrid Assembly: An Optical Mapping Approach.</title>
        <authorList>
            <person name="Kananen K."/>
            <person name="Auerbach J.A."/>
            <person name="Kautto E."/>
            <person name="Blachly J.S."/>
        </authorList>
    </citation>
    <scope>NUCLEOTIDE SEQUENCE [LARGE SCALE GENOMIC DNA]</scope>
    <source>
        <strain evidence="2">B95-8</strain>
        <tissue evidence="2">Cell line</tissue>
    </source>
</reference>
<dbReference type="InterPro" id="IPR013733">
    <property type="entry name" value="Prot_Arg_deaminase_cen_dom"/>
</dbReference>
<name>A0ABQ9V9Z8_SAGOE</name>
<evidence type="ECO:0000259" key="1">
    <source>
        <dbReference type="Pfam" id="PF08527"/>
    </source>
</evidence>
<dbReference type="EMBL" id="JASSZA010000007">
    <property type="protein sequence ID" value="KAK2106032.1"/>
    <property type="molecule type" value="Genomic_DNA"/>
</dbReference>
<dbReference type="Proteomes" id="UP001266305">
    <property type="component" value="Unassembled WGS sequence"/>
</dbReference>
<dbReference type="Gene3D" id="2.60.40.1860">
    <property type="entry name" value="Protein-arginine deiminase, N-terminal domain"/>
    <property type="match status" value="1"/>
</dbReference>
<feature type="domain" description="Protein-arginine deiminase (PAD) central" evidence="1">
    <location>
        <begin position="49"/>
        <end position="107"/>
    </location>
</feature>
<evidence type="ECO:0000313" key="3">
    <source>
        <dbReference type="Proteomes" id="UP001266305"/>
    </source>
</evidence>
<dbReference type="SUPFAM" id="SSF110083">
    <property type="entry name" value="Peptidylarginine deiminase Pad4, middle domain"/>
    <property type="match status" value="1"/>
</dbReference>
<gene>
    <name evidence="2" type="primary">PADI1_1</name>
    <name evidence="2" type="ORF">P7K49_015546</name>
</gene>
<dbReference type="Pfam" id="PF08527">
    <property type="entry name" value="PAD_M"/>
    <property type="match status" value="1"/>
</dbReference>